<organism evidence="2 3">
    <name type="scientific">Halopenitus persicus</name>
    <dbReference type="NCBI Taxonomy" id="1048396"/>
    <lineage>
        <taxon>Archaea</taxon>
        <taxon>Methanobacteriati</taxon>
        <taxon>Methanobacteriota</taxon>
        <taxon>Stenosarchaea group</taxon>
        <taxon>Halobacteria</taxon>
        <taxon>Halobacteriales</taxon>
        <taxon>Haloferacaceae</taxon>
        <taxon>Halopenitus</taxon>
    </lineage>
</organism>
<evidence type="ECO:0000259" key="1">
    <source>
        <dbReference type="Pfam" id="PF26240"/>
    </source>
</evidence>
<feature type="domain" description="DUF8055" evidence="1">
    <location>
        <begin position="8"/>
        <end position="107"/>
    </location>
</feature>
<dbReference type="OrthoDB" id="339304at2157"/>
<gene>
    <name evidence="2" type="ORF">SAMN05216564_101200</name>
</gene>
<protein>
    <recommendedName>
        <fullName evidence="1">DUF8055 domain-containing protein</fullName>
    </recommendedName>
</protein>
<reference evidence="3" key="1">
    <citation type="submission" date="2016-10" db="EMBL/GenBank/DDBJ databases">
        <authorList>
            <person name="Varghese N."/>
            <person name="Submissions S."/>
        </authorList>
    </citation>
    <scope>NUCLEOTIDE SEQUENCE [LARGE SCALE GENOMIC DNA]</scope>
    <source>
        <strain evidence="3">DC30,IBRC 10041,KCTC 4046</strain>
    </source>
</reference>
<accession>A0A1H3DXU2</accession>
<dbReference type="InterPro" id="IPR058368">
    <property type="entry name" value="DUF8055"/>
</dbReference>
<sequence length="116" mass="12558">MCGGTRSAYWETVAAVVERARRRHERFDPADDAAATAIDEGIRPIVAVYARARRDGVTLSAVERSLLEGVLNDWLAAYAGCLGRSIENTYSIHEVARTCREHGTVADAVDAIVASP</sequence>
<dbReference type="Proteomes" id="UP000199079">
    <property type="component" value="Unassembled WGS sequence"/>
</dbReference>
<evidence type="ECO:0000313" key="2">
    <source>
        <dbReference type="EMBL" id="SDX71303.1"/>
    </source>
</evidence>
<evidence type="ECO:0000313" key="3">
    <source>
        <dbReference type="Proteomes" id="UP000199079"/>
    </source>
</evidence>
<proteinExistence type="predicted"/>
<dbReference type="EMBL" id="FNPC01000001">
    <property type="protein sequence ID" value="SDX71303.1"/>
    <property type="molecule type" value="Genomic_DNA"/>
</dbReference>
<name>A0A1H3DXU2_9EURY</name>
<dbReference type="GeneID" id="43838342"/>
<dbReference type="AlphaFoldDB" id="A0A1H3DXU2"/>
<dbReference type="Pfam" id="PF26240">
    <property type="entry name" value="DUF8055"/>
    <property type="match status" value="1"/>
</dbReference>
<keyword evidence="3" id="KW-1185">Reference proteome</keyword>
<dbReference type="RefSeq" id="WP_021073506.1">
    <property type="nucleotide sequence ID" value="NZ_FNPC01000001.1"/>
</dbReference>